<dbReference type="PANTHER" id="PTHR31975">
    <property type="entry name" value="BUD SITE SELECTION PROTEIN 7-RELATED"/>
    <property type="match status" value="1"/>
</dbReference>
<evidence type="ECO:0000256" key="1">
    <source>
        <dbReference type="SAM" id="MobiDB-lite"/>
    </source>
</evidence>
<proteinExistence type="predicted"/>
<dbReference type="Pfam" id="PF09295">
    <property type="entry name" value="ChAPs"/>
    <property type="match status" value="1"/>
</dbReference>
<reference evidence="2" key="1">
    <citation type="submission" date="2023-04" db="EMBL/GenBank/DDBJ databases">
        <title>Ambrosiozyma monospora NBRC 1965.</title>
        <authorList>
            <person name="Ichikawa N."/>
            <person name="Sato H."/>
            <person name="Tonouchi N."/>
        </authorList>
    </citation>
    <scope>NUCLEOTIDE SEQUENCE</scope>
    <source>
        <strain evidence="2">NBRC 1965</strain>
    </source>
</reference>
<gene>
    <name evidence="2" type="ORF">Amon01_000667000</name>
</gene>
<dbReference type="PANTHER" id="PTHR31975:SF1">
    <property type="entry name" value="BUD SITE SELECTION PROTEIN 7-RELATED"/>
    <property type="match status" value="1"/>
</dbReference>
<accession>A0A9W7DHY7</accession>
<sequence>MTFVTQEKVVGESIQQRTSILESINDLGPPDLVHLTKSTSTQAASKTPGLGTYFYYTGADCSNSATIAATLNHLANIIGEKPQPWFGKTKYWKVTEATYCTYNAFSRNEVRVRVTFPGQMETTIMDSQGNKVLGDDKNWTETFVTGIVRSLITADNDSADFTSIVEIRKINPFVTEGNSEFFFKAFEELFFEGYKLGCSDDAQIPTVSNNYLIDAFILAVQLTGKFEEGLEILSRLKVYEPSIAYLSAKLYLMNDREVKAIQVLHDSIKENPLDGELLILQSQYCLNKNRLDLALPLAVKAVNSLPSYFKSWALLVKVYIASNQIDKALLTLNSCPMVTHRDKYYLKRISTPTSDSLHLPLPLDVTLDQVTTLNSMDIAIEHNKVDPALLNLPAANLKSTFAKAYDLLTEIVKKTGWEALLKHRTKVFVMEEEFKKDGLSKRSSMSSNMLQKINTNGTENASATGASTVTVDGTPPVADSAASSGIVLKDGQSDFKKKRLCERWLDNLFMLLYDDLRTYTIYKAEAMHFEAQQLPLTKSTLEWELIGLVAQRLGHTNEAAKCYERGLMNRFSVRSCKKLLQYYQEQRSYSTDPIASEKLDDAILELVVKLLVWNHRWYCSFSPNLINTLRKLVNEIGSIKIENEVKVRFDDRNTGVSALVKDNMKYLELYNLIDRDS</sequence>
<evidence type="ECO:0000313" key="3">
    <source>
        <dbReference type="Proteomes" id="UP001165063"/>
    </source>
</evidence>
<dbReference type="OrthoDB" id="434695at2759"/>
<dbReference type="AlphaFoldDB" id="A0A9W7DHY7"/>
<dbReference type="Proteomes" id="UP001165063">
    <property type="component" value="Unassembled WGS sequence"/>
</dbReference>
<comment type="caution">
    <text evidence="2">The sequence shown here is derived from an EMBL/GenBank/DDBJ whole genome shotgun (WGS) entry which is preliminary data.</text>
</comment>
<feature type="compositionally biased region" description="Polar residues" evidence="1">
    <location>
        <begin position="456"/>
        <end position="471"/>
    </location>
</feature>
<dbReference type="Gene3D" id="1.25.40.10">
    <property type="entry name" value="Tetratricopeptide repeat domain"/>
    <property type="match status" value="1"/>
</dbReference>
<dbReference type="EMBL" id="BSXU01004390">
    <property type="protein sequence ID" value="GMG43573.1"/>
    <property type="molecule type" value="Genomic_DNA"/>
</dbReference>
<keyword evidence="3" id="KW-1185">Reference proteome</keyword>
<name>A0A9W7DHY7_AMBMO</name>
<protein>
    <submittedName>
        <fullName evidence="2">Unnamed protein product</fullName>
    </submittedName>
</protein>
<dbReference type="GO" id="GO:0006893">
    <property type="term" value="P:Golgi to plasma membrane transport"/>
    <property type="evidence" value="ECO:0007669"/>
    <property type="project" value="UniProtKB-ARBA"/>
</dbReference>
<dbReference type="GO" id="GO:0034044">
    <property type="term" value="C:exomer complex"/>
    <property type="evidence" value="ECO:0007669"/>
    <property type="project" value="TreeGrafter"/>
</dbReference>
<dbReference type="InterPro" id="IPR015374">
    <property type="entry name" value="ChAPs"/>
</dbReference>
<evidence type="ECO:0000313" key="2">
    <source>
        <dbReference type="EMBL" id="GMG43573.1"/>
    </source>
</evidence>
<feature type="region of interest" description="Disordered" evidence="1">
    <location>
        <begin position="456"/>
        <end position="476"/>
    </location>
</feature>
<dbReference type="InterPro" id="IPR011990">
    <property type="entry name" value="TPR-like_helical_dom_sf"/>
</dbReference>
<organism evidence="2 3">
    <name type="scientific">Ambrosiozyma monospora</name>
    <name type="common">Yeast</name>
    <name type="synonym">Endomycopsis monosporus</name>
    <dbReference type="NCBI Taxonomy" id="43982"/>
    <lineage>
        <taxon>Eukaryota</taxon>
        <taxon>Fungi</taxon>
        <taxon>Dikarya</taxon>
        <taxon>Ascomycota</taxon>
        <taxon>Saccharomycotina</taxon>
        <taxon>Pichiomycetes</taxon>
        <taxon>Pichiales</taxon>
        <taxon>Pichiaceae</taxon>
        <taxon>Ambrosiozyma</taxon>
    </lineage>
</organism>
<dbReference type="SUPFAM" id="SSF48452">
    <property type="entry name" value="TPR-like"/>
    <property type="match status" value="1"/>
</dbReference>